<evidence type="ECO:0000256" key="3">
    <source>
        <dbReference type="ARBA" id="ARBA00022448"/>
    </source>
</evidence>
<evidence type="ECO:0000313" key="8">
    <source>
        <dbReference type="EMBL" id="NDJ94811.1"/>
    </source>
</evidence>
<dbReference type="InterPro" id="IPR022775">
    <property type="entry name" value="AP_mu_sigma_su"/>
</dbReference>
<dbReference type="EMBL" id="GHBP01011878">
    <property type="protein sequence ID" value="NDJ94811.1"/>
    <property type="molecule type" value="Transcribed_RNA"/>
</dbReference>
<feature type="domain" description="AP complex mu/sigma subunit" evidence="7">
    <location>
        <begin position="1"/>
        <end position="138"/>
    </location>
</feature>
<organism evidence="8">
    <name type="scientific">Henneguya salminicola</name>
    <name type="common">Myxosporean</name>
    <dbReference type="NCBI Taxonomy" id="69463"/>
    <lineage>
        <taxon>Eukaryota</taxon>
        <taxon>Metazoa</taxon>
        <taxon>Cnidaria</taxon>
        <taxon>Myxozoa</taxon>
        <taxon>Myxosporea</taxon>
        <taxon>Bivalvulida</taxon>
        <taxon>Platysporina</taxon>
        <taxon>Myxobolidae</taxon>
        <taxon>Henneguya</taxon>
    </lineage>
</organism>
<dbReference type="GO" id="GO:0006886">
    <property type="term" value="P:intracellular protein transport"/>
    <property type="evidence" value="ECO:0007669"/>
    <property type="project" value="UniProtKB-UniRule"/>
</dbReference>
<evidence type="ECO:0000259" key="7">
    <source>
        <dbReference type="Pfam" id="PF01217"/>
    </source>
</evidence>
<evidence type="ECO:0000256" key="6">
    <source>
        <dbReference type="PIRNR" id="PIRNR015588"/>
    </source>
</evidence>
<dbReference type="GO" id="GO:0012505">
    <property type="term" value="C:endomembrane system"/>
    <property type="evidence" value="ECO:0007669"/>
    <property type="project" value="UniProtKB-SubCell"/>
</dbReference>
<dbReference type="Gene3D" id="3.30.450.60">
    <property type="match status" value="1"/>
</dbReference>
<protein>
    <recommendedName>
        <fullName evidence="6">AP complex subunit sigma</fullName>
    </recommendedName>
</protein>
<comment type="subcellular location">
    <subcellularLocation>
        <location evidence="1">Endomembrane system</location>
    </subcellularLocation>
</comment>
<keyword evidence="4 6" id="KW-0653">Protein transport</keyword>
<name>A0A6G3MLG8_HENSL</name>
<dbReference type="PANTHER" id="PTHR11753">
    <property type="entry name" value="ADAPTOR COMPLEXES SMALL SUBUNIT FAMILY"/>
    <property type="match status" value="1"/>
</dbReference>
<evidence type="ECO:0000256" key="1">
    <source>
        <dbReference type="ARBA" id="ARBA00004308"/>
    </source>
</evidence>
<keyword evidence="3 6" id="KW-0813">Transport</keyword>
<dbReference type="PIRSF" id="PIRSF015588">
    <property type="entry name" value="AP_complex_sigma"/>
    <property type="match status" value="1"/>
</dbReference>
<keyword evidence="5 6" id="KW-0472">Membrane</keyword>
<dbReference type="SUPFAM" id="SSF64356">
    <property type="entry name" value="SNARE-like"/>
    <property type="match status" value="1"/>
</dbReference>
<evidence type="ECO:0000256" key="4">
    <source>
        <dbReference type="ARBA" id="ARBA00022927"/>
    </source>
</evidence>
<evidence type="ECO:0000256" key="5">
    <source>
        <dbReference type="ARBA" id="ARBA00023136"/>
    </source>
</evidence>
<accession>A0A6G3MLG8</accession>
<dbReference type="Pfam" id="PF01217">
    <property type="entry name" value="Clat_adaptor_s"/>
    <property type="match status" value="1"/>
</dbReference>
<dbReference type="InterPro" id="IPR011012">
    <property type="entry name" value="Longin-like_dom_sf"/>
</dbReference>
<reference evidence="8" key="1">
    <citation type="submission" date="2018-11" db="EMBL/GenBank/DDBJ databases">
        <title>Henneguya salminicola genome and transcriptome.</title>
        <authorList>
            <person name="Yahalomi D."/>
            <person name="Atkinson S.D."/>
            <person name="Neuhof M."/>
            <person name="Chang E.S."/>
            <person name="Philippe H."/>
            <person name="Cartwright P."/>
            <person name="Bartholomew J.L."/>
            <person name="Huchon D."/>
        </authorList>
    </citation>
    <scope>NUCLEOTIDE SEQUENCE</scope>
    <source>
        <strain evidence="8">Hz1</strain>
        <tissue evidence="8">Whole</tissue>
    </source>
</reference>
<proteinExistence type="inferred from homology"/>
<sequence>MIHFNLIINRSGRVRYGKWYSQYSEAEKHKIIDEVYLGVATRLTNSMNVFEFHDYKIVYKKYSSVYFISCIDVIDNELANLEFIHNMVELFNVYFENVCELDLVFNFIKVYQAYDAAICAGEIREVGQSRLLAILKGIERLD</sequence>
<comment type="similarity">
    <text evidence="2 6">Belongs to the adaptor complexes small subunit family.</text>
</comment>
<dbReference type="AlphaFoldDB" id="A0A6G3MLG8"/>
<evidence type="ECO:0000256" key="2">
    <source>
        <dbReference type="ARBA" id="ARBA00006972"/>
    </source>
</evidence>
<dbReference type="InterPro" id="IPR016635">
    <property type="entry name" value="AP_complex_ssu"/>
</dbReference>